<protein>
    <recommendedName>
        <fullName evidence="3">Catalytic LigB subunit of aromatic ring-opening dioxygenase</fullName>
    </recommendedName>
</protein>
<keyword evidence="2" id="KW-1185">Reference proteome</keyword>
<dbReference type="EMBL" id="JH636049">
    <property type="protein sequence ID" value="EID55643.1"/>
    <property type="molecule type" value="Genomic_DNA"/>
</dbReference>
<dbReference type="HOGENOM" id="CLU_090899_0_0_11"/>
<proteinExistence type="predicted"/>
<evidence type="ECO:0008006" key="3">
    <source>
        <dbReference type="Google" id="ProtNLM"/>
    </source>
</evidence>
<accession>I0V690</accession>
<dbReference type="RefSeq" id="WP_006239821.1">
    <property type="nucleotide sequence ID" value="NZ_JH636049.1"/>
</dbReference>
<dbReference type="Gene3D" id="3.40.830.10">
    <property type="entry name" value="LigB-like"/>
    <property type="match status" value="1"/>
</dbReference>
<gene>
    <name evidence="1" type="ORF">SacxiDRAFT_3441</name>
</gene>
<dbReference type="Proteomes" id="UP000004691">
    <property type="component" value="Unassembled WGS sequence"/>
</dbReference>
<evidence type="ECO:0000313" key="2">
    <source>
        <dbReference type="Proteomes" id="UP000004691"/>
    </source>
</evidence>
<evidence type="ECO:0000313" key="1">
    <source>
        <dbReference type="EMBL" id="EID55643.1"/>
    </source>
</evidence>
<dbReference type="STRING" id="882086.SacxiDRAFT_3441"/>
<reference evidence="1 2" key="1">
    <citation type="submission" date="2012-01" db="EMBL/GenBank/DDBJ databases">
        <title>Improved High-Quality Draft sequence of Saccharomonospora xinjiangensis XJ-54.</title>
        <authorList>
            <consortium name="US DOE Joint Genome Institute"/>
            <person name="Lucas S."/>
            <person name="Han J."/>
            <person name="Lapidus A."/>
            <person name="Cheng J.-F."/>
            <person name="Goodwin L."/>
            <person name="Pitluck S."/>
            <person name="Peters L."/>
            <person name="Mikhailova N."/>
            <person name="Teshima H."/>
            <person name="Detter J.C."/>
            <person name="Han C."/>
            <person name="Tapia R."/>
            <person name="Land M."/>
            <person name="Hauser L."/>
            <person name="Kyrpides N."/>
            <person name="Ivanova N."/>
            <person name="Pagani I."/>
            <person name="Brambilla E.-M."/>
            <person name="Klenk H.-P."/>
            <person name="Woyke T."/>
        </authorList>
    </citation>
    <scope>NUCLEOTIDE SEQUENCE [LARGE SCALE GENOMIC DNA]</scope>
    <source>
        <strain evidence="1 2">XJ-54</strain>
    </source>
</reference>
<dbReference type="AlphaFoldDB" id="I0V690"/>
<dbReference type="eggNOG" id="COG3885">
    <property type="taxonomic scope" value="Bacteria"/>
</dbReference>
<dbReference type="SUPFAM" id="SSF53213">
    <property type="entry name" value="LigB-like"/>
    <property type="match status" value="1"/>
</dbReference>
<organism evidence="1 2">
    <name type="scientific">Saccharomonospora xinjiangensis XJ-54</name>
    <dbReference type="NCBI Taxonomy" id="882086"/>
    <lineage>
        <taxon>Bacteria</taxon>
        <taxon>Bacillati</taxon>
        <taxon>Actinomycetota</taxon>
        <taxon>Actinomycetes</taxon>
        <taxon>Pseudonocardiales</taxon>
        <taxon>Pseudonocardiaceae</taxon>
        <taxon>Saccharomonospora</taxon>
    </lineage>
</organism>
<name>I0V690_9PSEU</name>
<dbReference type="OrthoDB" id="4543339at2"/>
<sequence length="233" mass="23950">MITCAVVVPSPPLLVPDLVPGAVERGAAVRDATVAAARTLAGAGRRWVAVGVADRRQTVQPGTRGGFGGFGVDVPVALSESARESEPTLPLAALVAGWLREQAGAQSVRVELVASHAEVAECVALGEQLAEADEDGLLVVGDGSTRHPAAPPGWPDDRAEGFDAAVRSALSDADCEALLSIDAALAGELQAAGRAAWQVLAAFARASGDWRGELLYSAAPFGVAYHVAEWTRQ</sequence>